<evidence type="ECO:0000313" key="4">
    <source>
        <dbReference type="EMBL" id="RNB86503.1"/>
    </source>
</evidence>
<dbReference type="Proteomes" id="UP000281915">
    <property type="component" value="Unassembled WGS sequence"/>
</dbReference>
<dbReference type="EMBL" id="RHHT01000002">
    <property type="protein sequence ID" value="RNB86503.1"/>
    <property type="molecule type" value="Genomic_DNA"/>
</dbReference>
<gene>
    <name evidence="4" type="ORF">EDM58_02395</name>
</gene>
<dbReference type="InterPro" id="IPR040680">
    <property type="entry name" value="DUF5643"/>
</dbReference>
<organism evidence="4 5">
    <name type="scientific">Brevibacillus panacihumi</name>
    <dbReference type="NCBI Taxonomy" id="497735"/>
    <lineage>
        <taxon>Bacteria</taxon>
        <taxon>Bacillati</taxon>
        <taxon>Bacillota</taxon>
        <taxon>Bacilli</taxon>
        <taxon>Bacillales</taxon>
        <taxon>Paenibacillaceae</taxon>
        <taxon>Brevibacillus</taxon>
    </lineage>
</organism>
<reference evidence="4 5" key="1">
    <citation type="submission" date="2018-10" db="EMBL/GenBank/DDBJ databases">
        <title>Phylogenomics of Brevibacillus.</title>
        <authorList>
            <person name="Dunlap C."/>
        </authorList>
    </citation>
    <scope>NUCLEOTIDE SEQUENCE [LARGE SCALE GENOMIC DNA]</scope>
    <source>
        <strain evidence="4 5">JCM 15085</strain>
    </source>
</reference>
<evidence type="ECO:0000259" key="2">
    <source>
        <dbReference type="Pfam" id="PF13786"/>
    </source>
</evidence>
<dbReference type="Pfam" id="PF13786">
    <property type="entry name" value="DUF4179"/>
    <property type="match status" value="1"/>
</dbReference>
<keyword evidence="1" id="KW-1133">Transmembrane helix</keyword>
<accession>A0A3M8DEQ9</accession>
<protein>
    <submittedName>
        <fullName evidence="4">DUF4179 domain-containing protein</fullName>
    </submittedName>
</protein>
<sequence>MQAVVLPAELDHYIRKGVDKAKRLQARRKRWQRYGTSLAACLLVVGLFFSIRLSPVVAAYVSHIPGMEKLVELIREDKGLQRAAEHSMVQNIGESVQQGAIRFSVDEVLMDERRMLIFYTLSQDRSDQVLSLHKVELLDTAGNPWGLGGASWSHNLEPGQTTKNRIDFTFEERGEVPDFLQLRATISIDGEEQDTPVNVVFAIDKAKFAVHQPFSYEVNQEVHVDSQRFTVESITAYPTQTEVRIRFDPTNTKHIFEFDQLELADEKGATYAFWGNGLPYSREGDDVVIYHLESIYFTKFEQLMLQAKGIRALDKDKLTVTIDARTGEFTKIPDERLRLDALRQRDDVVGMDLSLMVDEIDHSRYVSLLSELTDDLGNEYDLLQSTSSSDYSSKNIQLYGHLFKRLTSYGMPSEYSFTLYSYPTRLTEGFRIKIK</sequence>
<evidence type="ECO:0000256" key="1">
    <source>
        <dbReference type="SAM" id="Phobius"/>
    </source>
</evidence>
<evidence type="ECO:0000259" key="3">
    <source>
        <dbReference type="Pfam" id="PF18705"/>
    </source>
</evidence>
<name>A0A3M8DEQ9_9BACL</name>
<keyword evidence="1" id="KW-0812">Transmembrane</keyword>
<dbReference type="Pfam" id="PF18705">
    <property type="entry name" value="DUF5643"/>
    <property type="match status" value="1"/>
</dbReference>
<dbReference type="Gene3D" id="2.60.40.1630">
    <property type="entry name" value="bacillus anthracis domain"/>
    <property type="match status" value="1"/>
</dbReference>
<dbReference type="AlphaFoldDB" id="A0A3M8DEQ9"/>
<comment type="caution">
    <text evidence="4">The sequence shown here is derived from an EMBL/GenBank/DDBJ whole genome shotgun (WGS) entry which is preliminary data.</text>
</comment>
<feature type="domain" description="DUF5643" evidence="3">
    <location>
        <begin position="216"/>
        <end position="320"/>
    </location>
</feature>
<feature type="domain" description="DUF4179" evidence="2">
    <location>
        <begin position="28"/>
        <end position="122"/>
    </location>
</feature>
<dbReference type="InterPro" id="IPR025436">
    <property type="entry name" value="DUF4179"/>
</dbReference>
<proteinExistence type="predicted"/>
<keyword evidence="1" id="KW-0472">Membrane</keyword>
<evidence type="ECO:0000313" key="5">
    <source>
        <dbReference type="Proteomes" id="UP000281915"/>
    </source>
</evidence>
<feature type="transmembrane region" description="Helical" evidence="1">
    <location>
        <begin position="37"/>
        <end position="61"/>
    </location>
</feature>